<dbReference type="AlphaFoldDB" id="S3CMX5"/>
<keyword evidence="9" id="KW-1185">Reference proteome</keyword>
<evidence type="ECO:0000256" key="4">
    <source>
        <dbReference type="ARBA" id="ARBA00023128"/>
    </source>
</evidence>
<accession>S3CMX5</accession>
<evidence type="ECO:0000313" key="8">
    <source>
        <dbReference type="EMBL" id="EPE27080.1"/>
    </source>
</evidence>
<comment type="subcellular location">
    <subcellularLocation>
        <location evidence="1">Mitochondrion</location>
    </subcellularLocation>
</comment>
<dbReference type="InterPro" id="IPR036249">
    <property type="entry name" value="Thioredoxin-like_sf"/>
</dbReference>
<dbReference type="PANTHER" id="PTHR21396">
    <property type="entry name" value="39S RIBOSOMAL PROTEIN L43"/>
    <property type="match status" value="1"/>
</dbReference>
<dbReference type="InterPro" id="IPR039927">
    <property type="entry name" value="Ribosomal_mL43"/>
</dbReference>
<evidence type="ECO:0000256" key="6">
    <source>
        <dbReference type="ARBA" id="ARBA00035188"/>
    </source>
</evidence>
<evidence type="ECO:0000259" key="7">
    <source>
        <dbReference type="SMART" id="SM00916"/>
    </source>
</evidence>
<keyword evidence="3" id="KW-0689">Ribosomal protein</keyword>
<keyword evidence="4" id="KW-0496">Mitochondrion</keyword>
<dbReference type="GO" id="GO:0032543">
    <property type="term" value="P:mitochondrial translation"/>
    <property type="evidence" value="ECO:0007669"/>
    <property type="project" value="InterPro"/>
</dbReference>
<dbReference type="SMART" id="SM00916">
    <property type="entry name" value="L51_S25_CI-B8"/>
    <property type="match status" value="1"/>
</dbReference>
<evidence type="ECO:0000256" key="2">
    <source>
        <dbReference type="ARBA" id="ARBA00006073"/>
    </source>
</evidence>
<reference evidence="8 9" key="1">
    <citation type="journal article" date="2013" name="BMC Genomics">
        <title>Genomics-driven discovery of the pneumocandin biosynthetic gene cluster in the fungus Glarea lozoyensis.</title>
        <authorList>
            <person name="Chen L."/>
            <person name="Yue Q."/>
            <person name="Zhang X."/>
            <person name="Xiang M."/>
            <person name="Wang C."/>
            <person name="Li S."/>
            <person name="Che Y."/>
            <person name="Ortiz-Lopez F.J."/>
            <person name="Bills G.F."/>
            <person name="Liu X."/>
            <person name="An Z."/>
        </authorList>
    </citation>
    <scope>NUCLEOTIDE SEQUENCE [LARGE SCALE GENOMIC DNA]</scope>
    <source>
        <strain evidence="9">ATCC 20868 / MF5171</strain>
    </source>
</reference>
<comment type="similarity">
    <text evidence="2">Belongs to the mitochondrion-specific ribosomal protein mL43 family.</text>
</comment>
<dbReference type="OrthoDB" id="88at2759"/>
<dbReference type="SUPFAM" id="SSF52833">
    <property type="entry name" value="Thioredoxin-like"/>
    <property type="match status" value="1"/>
</dbReference>
<dbReference type="eggNOG" id="KOG3445">
    <property type="taxonomic scope" value="Eukaryota"/>
</dbReference>
<organism evidence="8 9">
    <name type="scientific">Glarea lozoyensis (strain ATCC 20868 / MF5171)</name>
    <dbReference type="NCBI Taxonomy" id="1116229"/>
    <lineage>
        <taxon>Eukaryota</taxon>
        <taxon>Fungi</taxon>
        <taxon>Dikarya</taxon>
        <taxon>Ascomycota</taxon>
        <taxon>Pezizomycotina</taxon>
        <taxon>Leotiomycetes</taxon>
        <taxon>Helotiales</taxon>
        <taxon>Helotiaceae</taxon>
        <taxon>Glarea</taxon>
    </lineage>
</organism>
<dbReference type="GO" id="GO:0003735">
    <property type="term" value="F:structural constituent of ribosome"/>
    <property type="evidence" value="ECO:0007669"/>
    <property type="project" value="InterPro"/>
</dbReference>
<dbReference type="PANTHER" id="PTHR21396:SF2">
    <property type="entry name" value="LARGE RIBOSOMAL SUBUNIT PROTEIN ML43"/>
    <property type="match status" value="1"/>
</dbReference>
<dbReference type="GO" id="GO:0005762">
    <property type="term" value="C:mitochondrial large ribosomal subunit"/>
    <property type="evidence" value="ECO:0007669"/>
    <property type="project" value="TreeGrafter"/>
</dbReference>
<dbReference type="Gene3D" id="3.40.30.10">
    <property type="entry name" value="Glutaredoxin"/>
    <property type="match status" value="1"/>
</dbReference>
<dbReference type="GeneID" id="19462050"/>
<evidence type="ECO:0000256" key="3">
    <source>
        <dbReference type="ARBA" id="ARBA00022980"/>
    </source>
</evidence>
<dbReference type="HOGENOM" id="CLU_2158664_0_0_1"/>
<dbReference type="Proteomes" id="UP000016922">
    <property type="component" value="Unassembled WGS sequence"/>
</dbReference>
<dbReference type="EMBL" id="KE145370">
    <property type="protein sequence ID" value="EPE27080.1"/>
    <property type="molecule type" value="Genomic_DNA"/>
</dbReference>
<dbReference type="OMA" id="PNERVVC"/>
<name>S3CMX5_GLAL2</name>
<sequence>MAWAPSFFSASDSSSIIVTGQFARANPSVEISISPRPSKHPVIRGHYINGGEKAICVRNLSEGQILQKAEILRDANGEKLKRVVKPVKSLNESVRGIWSPYHKPGGGGTHV</sequence>
<dbReference type="STRING" id="1116229.S3CMX5"/>
<dbReference type="KEGG" id="glz:GLAREA_02994"/>
<dbReference type="RefSeq" id="XP_008086270.1">
    <property type="nucleotide sequence ID" value="XM_008088079.1"/>
</dbReference>
<dbReference type="InterPro" id="IPR007741">
    <property type="entry name" value="Ribosomal_mL43/mS25/NADH_DH"/>
</dbReference>
<evidence type="ECO:0000256" key="5">
    <source>
        <dbReference type="ARBA" id="ARBA00023274"/>
    </source>
</evidence>
<protein>
    <recommendedName>
        <fullName evidence="6">Large ribosomal subunit protein mL43</fullName>
    </recommendedName>
</protein>
<keyword evidence="5" id="KW-0687">Ribonucleoprotein</keyword>
<evidence type="ECO:0000256" key="1">
    <source>
        <dbReference type="ARBA" id="ARBA00004173"/>
    </source>
</evidence>
<evidence type="ECO:0000313" key="9">
    <source>
        <dbReference type="Proteomes" id="UP000016922"/>
    </source>
</evidence>
<dbReference type="Pfam" id="PF05047">
    <property type="entry name" value="L51_S25_CI-B8"/>
    <property type="match status" value="1"/>
</dbReference>
<gene>
    <name evidence="8" type="ORF">GLAREA_02994</name>
</gene>
<proteinExistence type="inferred from homology"/>
<feature type="domain" description="Ribosomal protein/NADH dehydrogenase" evidence="7">
    <location>
        <begin position="9"/>
        <end position="76"/>
    </location>
</feature>